<dbReference type="EMBL" id="BAABCQ010000035">
    <property type="protein sequence ID" value="GAA3972216.1"/>
    <property type="molecule type" value="Genomic_DNA"/>
</dbReference>
<organism evidence="1 2">
    <name type="scientific">Streptomyces marokkonensis</name>
    <dbReference type="NCBI Taxonomy" id="324855"/>
    <lineage>
        <taxon>Bacteria</taxon>
        <taxon>Bacillati</taxon>
        <taxon>Actinomycetota</taxon>
        <taxon>Actinomycetes</taxon>
        <taxon>Kitasatosporales</taxon>
        <taxon>Streptomycetaceae</taxon>
        <taxon>Streptomyces</taxon>
    </lineage>
</organism>
<keyword evidence="2" id="KW-1185">Reference proteome</keyword>
<reference evidence="2" key="1">
    <citation type="journal article" date="2019" name="Int. J. Syst. Evol. Microbiol.">
        <title>The Global Catalogue of Microorganisms (GCM) 10K type strain sequencing project: providing services to taxonomists for standard genome sequencing and annotation.</title>
        <authorList>
            <consortium name="The Broad Institute Genomics Platform"/>
            <consortium name="The Broad Institute Genome Sequencing Center for Infectious Disease"/>
            <person name="Wu L."/>
            <person name="Ma J."/>
        </authorList>
    </citation>
    <scope>NUCLEOTIDE SEQUENCE [LARGE SCALE GENOMIC DNA]</scope>
    <source>
        <strain evidence="2">JCM 17027</strain>
    </source>
</reference>
<gene>
    <name evidence="1" type="ORF">GCM10022384_23760</name>
</gene>
<evidence type="ECO:0000313" key="2">
    <source>
        <dbReference type="Proteomes" id="UP001500034"/>
    </source>
</evidence>
<dbReference type="Proteomes" id="UP001500034">
    <property type="component" value="Unassembled WGS sequence"/>
</dbReference>
<evidence type="ECO:0008006" key="3">
    <source>
        <dbReference type="Google" id="ProtNLM"/>
    </source>
</evidence>
<protein>
    <recommendedName>
        <fullName evidence="3">Secreted protein</fullName>
    </recommendedName>
</protein>
<dbReference type="RefSeq" id="WP_345591729.1">
    <property type="nucleotide sequence ID" value="NZ_BAABCQ010000035.1"/>
</dbReference>
<name>A0ABP7PVV9_9ACTN</name>
<comment type="caution">
    <text evidence="1">The sequence shown here is derived from an EMBL/GenBank/DDBJ whole genome shotgun (WGS) entry which is preliminary data.</text>
</comment>
<evidence type="ECO:0000313" key="1">
    <source>
        <dbReference type="EMBL" id="GAA3972216.1"/>
    </source>
</evidence>
<proteinExistence type="predicted"/>
<sequence>MLIPRDRRGVVLGVSGVLALGLGVVTMTTGAQATPRAADQAADVAGIPYAVEDFNYPGADRILEERGITLKRGDGHITLVPCTDTWNIKIESRLDNGGYCFRATTGSGYLSLELPDAYGVWTEDRPVEATLTAEGRETVVKVPSNEYQPVGESGDTGLRSVLVELRVTG</sequence>
<accession>A0ABP7PVV9</accession>